<dbReference type="InterPro" id="IPR004358">
    <property type="entry name" value="Sig_transdc_His_kin-like_C"/>
</dbReference>
<dbReference type="PROSITE" id="PS50109">
    <property type="entry name" value="HIS_KIN"/>
    <property type="match status" value="1"/>
</dbReference>
<dbReference type="Pfam" id="PF02518">
    <property type="entry name" value="HATPase_c"/>
    <property type="match status" value="1"/>
</dbReference>
<dbReference type="Gene3D" id="3.30.450.40">
    <property type="match status" value="1"/>
</dbReference>
<dbReference type="SUPFAM" id="SSF55781">
    <property type="entry name" value="GAF domain-like"/>
    <property type="match status" value="1"/>
</dbReference>
<keyword evidence="7" id="KW-0418">Kinase</keyword>
<evidence type="ECO:0000256" key="2">
    <source>
        <dbReference type="ARBA" id="ARBA00012438"/>
    </source>
</evidence>
<organism evidence="7 8">
    <name type="scientific">Leptospira inadai serovar Lyme</name>
    <dbReference type="NCBI Taxonomy" id="293084"/>
    <lineage>
        <taxon>Bacteria</taxon>
        <taxon>Pseudomonadati</taxon>
        <taxon>Spirochaetota</taxon>
        <taxon>Spirochaetia</taxon>
        <taxon>Leptospirales</taxon>
        <taxon>Leptospiraceae</taxon>
        <taxon>Leptospira</taxon>
    </lineage>
</organism>
<evidence type="ECO:0000256" key="3">
    <source>
        <dbReference type="ARBA" id="ARBA00022553"/>
    </source>
</evidence>
<evidence type="ECO:0000259" key="6">
    <source>
        <dbReference type="PROSITE" id="PS50109"/>
    </source>
</evidence>
<dbReference type="RefSeq" id="WP_010416728.1">
    <property type="nucleotide sequence ID" value="NZ_MCRM02000004.1"/>
</dbReference>
<keyword evidence="5" id="KW-1133">Transmembrane helix</keyword>
<dbReference type="Gene3D" id="1.10.287.130">
    <property type="match status" value="1"/>
</dbReference>
<dbReference type="InterPro" id="IPR003661">
    <property type="entry name" value="HisK_dim/P_dom"/>
</dbReference>
<protein>
    <recommendedName>
        <fullName evidence="2">histidine kinase</fullName>
        <ecNumber evidence="2">2.7.13.3</ecNumber>
    </recommendedName>
</protein>
<dbReference type="SUPFAM" id="SSF55874">
    <property type="entry name" value="ATPase domain of HSP90 chaperone/DNA topoisomerase II/histidine kinase"/>
    <property type="match status" value="1"/>
</dbReference>
<comment type="catalytic activity">
    <reaction evidence="1">
        <text>ATP + protein L-histidine = ADP + protein N-phospho-L-histidine.</text>
        <dbReference type="EC" id="2.7.13.3"/>
    </reaction>
</comment>
<dbReference type="PRINTS" id="PR00344">
    <property type="entry name" value="BCTRLSENSOR"/>
</dbReference>
<dbReference type="SUPFAM" id="SSF47384">
    <property type="entry name" value="Homodimeric domain of signal transducing histidine kinase"/>
    <property type="match status" value="1"/>
</dbReference>
<keyword evidence="5" id="KW-0472">Membrane</keyword>
<accession>A0ABX4YLC3</accession>
<keyword evidence="4" id="KW-0175">Coiled coil</keyword>
<gene>
    <name evidence="7" type="ORF">BES34_006145</name>
</gene>
<feature type="transmembrane region" description="Helical" evidence="5">
    <location>
        <begin position="7"/>
        <end position="28"/>
    </location>
</feature>
<keyword evidence="7" id="KW-0808">Transferase</keyword>
<keyword evidence="5" id="KW-0812">Transmembrane</keyword>
<dbReference type="Proteomes" id="UP000094669">
    <property type="component" value="Unassembled WGS sequence"/>
</dbReference>
<dbReference type="InterPro" id="IPR029016">
    <property type="entry name" value="GAF-like_dom_sf"/>
</dbReference>
<feature type="coiled-coil region" evidence="4">
    <location>
        <begin position="242"/>
        <end position="269"/>
    </location>
</feature>
<dbReference type="GO" id="GO:0016301">
    <property type="term" value="F:kinase activity"/>
    <property type="evidence" value="ECO:0007669"/>
    <property type="project" value="UniProtKB-KW"/>
</dbReference>
<name>A0ABX4YLC3_9LEPT</name>
<sequence>MKIIRKFGPILGLVLAITILQTAVILVFNFTSLDPKQVEILLISLPASTIIAIIAYMGLSRLTGDRNFSRAIDRFTVRDRQYLKYLSLLDRFKSDLIATNITDSVCEKILKFLPNIVPPTTAKIYLWREDLGTFSPFPQEGTSEHFYIFDPFLLWVTEHDRIFHVSEFRTNPIYSQIKEHALSFAERTKSELLVPLILNRSLLGMLVLGERKDGGEYADEEMEKLNEVRSVSVMSLSNSIFYERLIELTETLEEKVRNRTRELENAQSQLVMSEKMASLGTMVAGIAHEINTPAGVINGSADNLESNMNYIVKNVFDVVRFARNRKLRKSFEIALLYILRDRKKSEPMESKDKFRIKKEVRDELIELGVDSGLASDVSSFIIENDALEIRKYIFEVILHGENKGYYMLKNASNTSKNIKNIRYSIRNIVRIVKALKYYSHLDQSKSFTNADIIEGIENTLVIMHNQLKYGVEVRKNFSPIPKVVCNPDELNQVWTNLIQNANQAIRGQGIIEVSVYSGEEKVIVEIQDDGPGILPSIKDRIWDPFFTTKDQGEGSGLGLGIVKGIIEKHKGNISFESRPGKTVFKVELPLRPPEPSAIESASVDKS</sequence>
<comment type="caution">
    <text evidence="7">The sequence shown here is derived from an EMBL/GenBank/DDBJ whole genome shotgun (WGS) entry which is preliminary data.</text>
</comment>
<feature type="transmembrane region" description="Helical" evidence="5">
    <location>
        <begin position="40"/>
        <end position="59"/>
    </location>
</feature>
<proteinExistence type="predicted"/>
<dbReference type="EMBL" id="MCRM02000004">
    <property type="protein sequence ID" value="PNV76075.1"/>
    <property type="molecule type" value="Genomic_DNA"/>
</dbReference>
<evidence type="ECO:0000256" key="1">
    <source>
        <dbReference type="ARBA" id="ARBA00000085"/>
    </source>
</evidence>
<dbReference type="EC" id="2.7.13.3" evidence="2"/>
<dbReference type="Gene3D" id="3.30.565.10">
    <property type="entry name" value="Histidine kinase-like ATPase, C-terminal domain"/>
    <property type="match status" value="1"/>
</dbReference>
<evidence type="ECO:0000256" key="5">
    <source>
        <dbReference type="SAM" id="Phobius"/>
    </source>
</evidence>
<dbReference type="PANTHER" id="PTHR43065">
    <property type="entry name" value="SENSOR HISTIDINE KINASE"/>
    <property type="match status" value="1"/>
</dbReference>
<dbReference type="PANTHER" id="PTHR43065:SF48">
    <property type="entry name" value="HISTIDINE KINASE"/>
    <property type="match status" value="1"/>
</dbReference>
<keyword evidence="8" id="KW-1185">Reference proteome</keyword>
<evidence type="ECO:0000256" key="4">
    <source>
        <dbReference type="SAM" id="Coils"/>
    </source>
</evidence>
<dbReference type="InterPro" id="IPR003594">
    <property type="entry name" value="HATPase_dom"/>
</dbReference>
<feature type="domain" description="Histidine kinase" evidence="6">
    <location>
        <begin position="424"/>
        <end position="592"/>
    </location>
</feature>
<dbReference type="InterPro" id="IPR036097">
    <property type="entry name" value="HisK_dim/P_sf"/>
</dbReference>
<dbReference type="CDD" id="cd00082">
    <property type="entry name" value="HisKA"/>
    <property type="match status" value="1"/>
</dbReference>
<reference evidence="7" key="1">
    <citation type="submission" date="2018-01" db="EMBL/GenBank/DDBJ databases">
        <title>Genomic characterization of Leptospira inadai serogroup Lyme isolated from captured rat in Brazil and comparative analysis with human reference strain.</title>
        <authorList>
            <person name="Moreno L.Z."/>
            <person name="Loureiro A.P."/>
            <person name="Miraglia F."/>
            <person name="Kremer F.S."/>
            <person name="Eslabao M.R."/>
            <person name="Dellagostin O.A."/>
            <person name="Lilenbaum W."/>
            <person name="Moreno A.M."/>
        </authorList>
    </citation>
    <scope>NUCLEOTIDE SEQUENCE [LARGE SCALE GENOMIC DNA]</scope>
    <source>
        <strain evidence="7">M34/99</strain>
    </source>
</reference>
<dbReference type="SMART" id="SM00387">
    <property type="entry name" value="HATPase_c"/>
    <property type="match status" value="1"/>
</dbReference>
<keyword evidence="3" id="KW-0597">Phosphoprotein</keyword>
<evidence type="ECO:0000313" key="8">
    <source>
        <dbReference type="Proteomes" id="UP000094669"/>
    </source>
</evidence>
<evidence type="ECO:0000313" key="7">
    <source>
        <dbReference type="EMBL" id="PNV76075.1"/>
    </source>
</evidence>
<dbReference type="InterPro" id="IPR036890">
    <property type="entry name" value="HATPase_C_sf"/>
</dbReference>
<dbReference type="InterPro" id="IPR005467">
    <property type="entry name" value="His_kinase_dom"/>
</dbReference>